<feature type="region of interest" description="Disordered" evidence="3">
    <location>
        <begin position="3550"/>
        <end position="3587"/>
    </location>
</feature>
<evidence type="ECO:0000256" key="1">
    <source>
        <dbReference type="ARBA" id="ARBA00006545"/>
    </source>
</evidence>
<feature type="region of interest" description="Disordered" evidence="3">
    <location>
        <begin position="2275"/>
        <end position="2324"/>
    </location>
</feature>
<dbReference type="PANTHER" id="PTHR16166">
    <property type="entry name" value="VACUOLAR PROTEIN SORTING-ASSOCIATED PROTEIN VPS13"/>
    <property type="match status" value="1"/>
</dbReference>
<feature type="compositionally biased region" description="Polar residues" evidence="3">
    <location>
        <begin position="1726"/>
        <end position="1761"/>
    </location>
</feature>
<feature type="region of interest" description="Disordered" evidence="3">
    <location>
        <begin position="2548"/>
        <end position="2605"/>
    </location>
</feature>
<feature type="region of interest" description="Disordered" evidence="3">
    <location>
        <begin position="5279"/>
        <end position="5330"/>
    </location>
</feature>
<feature type="compositionally biased region" description="Basic and acidic residues" evidence="3">
    <location>
        <begin position="2782"/>
        <end position="2794"/>
    </location>
</feature>
<feature type="compositionally biased region" description="Polar residues" evidence="3">
    <location>
        <begin position="4991"/>
        <end position="5013"/>
    </location>
</feature>
<dbReference type="GeneID" id="22572669"/>
<feature type="region of interest" description="Disordered" evidence="3">
    <location>
        <begin position="3412"/>
        <end position="3434"/>
    </location>
</feature>
<feature type="region of interest" description="Disordered" evidence="3">
    <location>
        <begin position="1936"/>
        <end position="1956"/>
    </location>
</feature>
<dbReference type="EMBL" id="CP009378">
    <property type="protein sequence ID" value="AIN96014.1"/>
    <property type="molecule type" value="Genomic_DNA"/>
</dbReference>
<feature type="compositionally biased region" description="Low complexity" evidence="3">
    <location>
        <begin position="3522"/>
        <end position="3534"/>
    </location>
</feature>
<evidence type="ECO:0000313" key="5">
    <source>
        <dbReference type="EMBL" id="AIN96014.1"/>
    </source>
</evidence>
<dbReference type="InterPro" id="IPR026847">
    <property type="entry name" value="VPS13"/>
</dbReference>
<feature type="region of interest" description="Disordered" evidence="3">
    <location>
        <begin position="2759"/>
        <end position="2878"/>
    </location>
</feature>
<dbReference type="PANTHER" id="PTHR16166:SF93">
    <property type="entry name" value="INTERMEMBRANE LIPID TRANSFER PROTEIN VPS13"/>
    <property type="match status" value="1"/>
</dbReference>
<feature type="compositionally biased region" description="Low complexity" evidence="3">
    <location>
        <begin position="3554"/>
        <end position="3567"/>
    </location>
</feature>
<organism evidence="5 6">
    <name type="scientific">Leishmania panamensis</name>
    <dbReference type="NCBI Taxonomy" id="5679"/>
    <lineage>
        <taxon>Eukaryota</taxon>
        <taxon>Discoba</taxon>
        <taxon>Euglenozoa</taxon>
        <taxon>Kinetoplastea</taxon>
        <taxon>Metakinetoplastina</taxon>
        <taxon>Trypanosomatida</taxon>
        <taxon>Trypanosomatidae</taxon>
        <taxon>Leishmaniinae</taxon>
        <taxon>Leishmania</taxon>
        <taxon>Leishmania guyanensis species complex</taxon>
    </lineage>
</organism>
<feature type="region of interest" description="Disordered" evidence="3">
    <location>
        <begin position="4985"/>
        <end position="5013"/>
    </location>
</feature>
<dbReference type="RefSeq" id="XP_010704336.1">
    <property type="nucleotide sequence ID" value="XM_010706034.1"/>
</dbReference>
<name>A0A088RLE9_LEIPA</name>
<reference evidence="5 6" key="1">
    <citation type="journal article" date="2015" name="Sci. Rep.">
        <title>The genome of Leishmania panamensis: insights into genomics of the L. (Viannia) subgenus.</title>
        <authorList>
            <person name="Llanes A."/>
            <person name="Restrepo C.M."/>
            <person name="Vecchio G.D."/>
            <person name="Anguizola F.J."/>
            <person name="Lleonart R."/>
        </authorList>
    </citation>
    <scope>NUCLEOTIDE SEQUENCE [LARGE SCALE GENOMIC DNA]</scope>
    <source>
        <strain evidence="5 6">MHOM/PA/94/PSC-1</strain>
    </source>
</reference>
<dbReference type="KEGG" id="lpan:LPMP_090990"/>
<feature type="compositionally biased region" description="Low complexity" evidence="3">
    <location>
        <begin position="2295"/>
        <end position="2314"/>
    </location>
</feature>
<feature type="region of interest" description="Disordered" evidence="3">
    <location>
        <begin position="4688"/>
        <end position="4717"/>
    </location>
</feature>
<dbReference type="InterPro" id="IPR026854">
    <property type="entry name" value="VPS13_N"/>
</dbReference>
<feature type="compositionally biased region" description="Basic residues" evidence="3">
    <location>
        <begin position="3510"/>
        <end position="3521"/>
    </location>
</feature>
<feature type="region of interest" description="Disordered" evidence="3">
    <location>
        <begin position="2102"/>
        <end position="2129"/>
    </location>
</feature>
<evidence type="ECO:0000259" key="4">
    <source>
        <dbReference type="Pfam" id="PF12624"/>
    </source>
</evidence>
<feature type="compositionally biased region" description="Polar residues" evidence="3">
    <location>
        <begin position="3132"/>
        <end position="3148"/>
    </location>
</feature>
<sequence>MVFEGYIAFTLSTYLGRFVKGLNKDSVNVSLLRGSIELKKLELSPDLLSFSESLELERGTIGTLSIKIPWHSIYSKRCEVTVRDVIITIVPKYQRSDAPTEFFRTKEEFLTATQGVLAHKANEETPEKDCKDSFLGRLQHAILKHLAFRLENISFRLEDKTGCWKGQTAGVHAHFDKLTCEATDSNYKPVFIGLEDKAVSESFYRLTSYEGASVYLLYSSNNDKKVLQQPSSQFRRWESADTFSNAEYVLMSSDGVLTVCWQNQPSNKQKKLRVCIALVTRKVALKWSESCIIAIGILFESVKQAPRRAFVGDSRPASRIQAGDPAGTLKWWTYAIGRVVAYQQRKLFLSSLFTFCLQLLQAPWIPDGQGQNLSDDQLASISAQDVMACWNAARECLAQFQRTKTPLQGDAYTQYLHYRYMSEQKSRDGSFPGWYPSIALPVEIVLTIECSELAVSFDQNLRGVANQAYIGATVSKDQLHVQLSAATATVVAEEDEDNPVLAIAGSDTAGVLLIASKRGHSPSSGELVIEEIVTCLDLCFQELLVAKVTSYIAAAKPFLYQDLLDVSPAAVLVEDKLDYLAMKKQQQLFSSFGIIVKSITGKAGGVYLHAQRSQLTLAQNMPIVVEIQEMSVIANDSTLVQLCSITVAPTVVSDGIRIEVVTDSASMSTNVEGFDYVKQLLESMKQRWSSHASSFVSDPHARSSADAKRGALLKEEKSQVNLALRFEFIEYGALALEKFSVRATFGDGWYIHLSAAGGTTEGWCHSIPPRPQDPFIDIQIWAGDFLAHSPFADNIEDSGTAFTCSFNHVTLSLGDDLICSVESLYDTVVMILFEEDRHVYLTERDKYTTPHVSGFFTGTHTMLLLDSNGGDLTLLPEYADSAVPDGTAGSADMRHLGATPPLTPSPLTVELLGEECLHVSLQRYSDKRMDIHVVLQKGVNAYLIDAPAHIPLLVPRESMRAEVDFHLCAPSDADLLMFPYGRMNMTMKLSNVAVVTHMPTLMAAWTHFNTPSLPLCRLCNIGSRLHFSSRLSHPGATLAPRSPASASVEALGAAAFARISRLPESGVKGTSASLTTLASCATYSAQVFPSDVRLCIEVAKSELYYPWGEGSVAPLYLHAEVPSWESVVLKRDDCVEVTARGLLSMPRVSAMLHTLPRTMSETAAQYAEGSAVRAAHSPDVQHAAFPDEEYFATPQHWASPPPASSLIQVHVVYTMDSRPPFWPGSSDESLRVSLTATAVPGSGALPGPLHMSLRSPAEVAAWLTFFTFFNLTNTVPLPISGRAATASSAFASEGKDNGGGDGSSITTVKAQNPRRLIVNVHSSPIVFHLPFAAAAAVLWDGLEYVASPGYNALSIPKLDVLVHEQLWYAAATGVETLVQQLAALRDSGYAVLSLRSSSNSSSRSTGEVDMVPAILLESHATGPTAVKVRRRLVLPAIVGQLSHTTTLVQLQQCSTLAAVSAVFEARSAQTALLNAVILQESQRQKLRYACCCTTSAGGGGGSCNSSGTDADAQAQLLPFLSPPLAIHIHSACLTFEWVSGLQRGLRAGVTVALANARCNDYNTPSRHPSADQLTDDNCDTTAHTPQRFPLTASVPLLVEVEAVEAYVWWTTAESTSTTEPAVGEKVTSLEEPQPTSKQHLNLPLVTACMPLLLYPLQVRTRFDTASQTGDAGAGKPANGTGLVGAPSSRIFVSVEQEDARVAASEEELEISFAVNGGDDITSAIMSRSQSPSTASLHTIMSTTSDSKSNVTATAAPSSIRTPTRPAEAQPTSVFLVTPICVVLNTSAYVVLSEMLLHKVQGKTAATATGAQGAVAVTTPPVPQGITAVSQYYLTYLVEPPMAARGSAATSSPSISSPLSLLTYSRSGSSSYTGSASNGLGGSSGRYASSRALPALLRMTKMTYVLRYDSAQQRVWTEKQSQATWKLAQQQVNDTNSARKEECVRESSVGGPGEMVEEKERSTSSIFLPLPSLHTVGGMPILPTPTENEAPVESQEAEAYNGHAQSLTHVTAAMPTLVSQATTKSRLQMRMTVAEVCIRLVYYRDAETGAATASEEQDFWQHYAVVHAATRCVAAASPTPATTARTPRLMTFLATTVAPLQSLHPASKHTNMNSSTSQSPMSSNASLTSHSRTLWQLGPPPASPTAVRQQLLAPTTILEEACVDVLRVQLSGIIVSSFTDAHSVQLESCVCTSVKSPSRPLLSMTQVELYVPSFAITYPSAEKAEETVARDLQGAAWAPEVSRGMETAPAAQSISAFPTTSRQDTNAFAALWAPVLSQPQPQPSEPTRRAGRSSLVDPPSVAAAPTAPSTSADTSNRNDSGDQRQAAMMQGEVGCRLETLAVDLSAVALRAWLSCLVEHPVAALRAAAEEEEKRVRAIANRPHSADTVAAVTALLEKSEEEATVPVLSPVQWKPGQGLRVHEIRGAFWGLEHDITLSRDGLVLFFSSQDTNLLTVYLNGHDIVLDPSLLLRPAGLQRVVVVVQSGLTVRFVGSGRVRLPLALWSSSLVETAANVGVETALLPFMAIGEGSYLECTQVRLGFIETTAGSSAGGGNGWATTTSTQKPVPDSSAFSSKHSTVVKAAERSEEARADVSSPSPPPSSHADLHNSQMVHRNVHFHLPHISVIIEPRHESRQLHIRTAVDSWMSLCNGRLLHDDVRCTKFMVLSESVYNAATTTARTTVLAPVDVRVYSNNGRHHGVSLGAVQVDLGRADLLIMSTYAGELQALRLYAKHLAHSKAEKAFLEMVEATLAWKASTATTNNTGAQGEEDEQDDELYDDEGDVSDKSKEKEEVQERPTSGASGSSEHEGTVLAMPPSRSGYARVNHTNKASATATSTAAASDGANSIDRPRPLLSGPSTECYRKTPPPATLQNSAPYRSSVTKRFLRQGGAASKEDDDGQVCPTSTVDARRQQQQQLQRRRRCQQLRLLKQQSREFSWVVFTASVEVIFSDHRYPLVQMHVQDVVVRRTSTSALASTSLVQCQRASVRVHGRGRWDVLLKPSAALTWSLTQTVSRHSSNRHTSLVVDGVHWQCSHLIVAKILYINHQFGTLATCLRRRLTMAVAAVGEAGSSAAPASVAGVALASLTKGRDEEKCLGRDSRSDTTASSISVSSDGDDSSNSGNDKSRSSSGRESNANTETFSDTSSKRPQLQPRRDIVAMGTGDQSSVDALTVAATSSASPFPAAAATTSNPLVMSMSLSQRDGHRRPSETSGTGAPLATTTISPRMATHRLLNSFSHTLFAAICERAAVTKVPSTATSDVRSSAVRSVDPSPSLTSAAVTAVPMLWRCNELYRLPPASSTDIFISYRRAHSLMLTFFTAECVEWNRVKGAWALNAEGETALAARATISAAKSTTRVPLMTPQQHPDTSSGASSFLSCVAIPAATTNWLAFTSLQYGMARPLTVHTTLPRGTAAAAAPTPTAASPSCLDSNMTSRPRSPMAAASWMTTTAAGISDYGDSHRSGGGFKTPAYSLALTCVDTEEEADTLCYPIVVTSEENNNDGSTPAAHQQQHYHRRHAHHRSPTASSADTSAPPSRNASFMCVGSLTKDVASQMTRGGSSSRAGATRRTSGDCAPAECRGPPLHNQLHSTHDRYDRLQVHCGAASTNSHPGQRHGGGATLSAGTEGSQQPSGQWKGELRTHATAHVPLVAHQQRPQPPSHSPAATAPVASGQDIEGGSGDLLVVRLQARSSLCNETGCTLQLLSSPELVKGSNSAADAVSWPATSATVPPGWQLPLYEENVHKEVVLRVCCPSTRWMPSPAARSAAAVSSDSMNVSGYTVGVTETMSTAATLLRWYEARIVLGQLESGRFLSFRRVDVEGGAVPPSAGVAGAAAAKDAACPLHHRATSSHFGDDDDARLLALFVIRTYSADGLVQRIALYPRLTLVNHLGLTARVVVLQQDPLAGPQTPDEATLIAQWTAPFVGRGRHDRERFYRSLVTLGAHDALPHQHALPLHFCTYGSNLVLGLSFTQSTGDAFFTADLDSVITHLRDAVDHHPRLLQLRDNNGRPFYVQVSVMSRTVVLSVALWVYNLTEYPLLMTDSVLQGRLCPGQNSTSGIIPSQGEPFLIGCQLADFTQGFFAIGMDGGWSGAVPIDVGSSGVFVSALPQLGITRSCNYSILFPNAQEGRPIVIQITPRWVFYNNTSKRLRLQFRFPGLENEMQKAERRRRRLLMREIGTTTAESGNEAATLPFTAAETAPQAVRRRLLLETDDTVGALTSIAEVQLNPGDYHVSCIGPIEGNQFRVQEVLQGALPTIMSITGSDCVKHRNVASYESQYTPYMDVDRPGEATFNLWAAPRAPGKQVAVSYGGHLIVQRPSAPHPTELEPHDMYATDAVITGSIAVVVQSAENVLAVLLQPIQGTKILLQNRTKSHTVMVRQQGSRRRNRIPPRQNRFFLWEDARQEHAIRVHILGYKGRWFDVDFSAGECQVTRHVDTKAATAAEMLEHARQLHPHPTQVKLGAELHGQIAAAAVFPFHVRSYTNAEKTRVTVLITESPVPVYAAIDSWRTSQAMSLRMTMVQLSWIQEMSTYVAAAAKFTTPFAIDGGDDGMFDDDTSSAVIVPAEDADRGGDTAASSTDGTRMPPRGRLLRQRNNTVKAVAEIAPASSVANVALFSIILEGVQLERLATEDNENFYFAVHQMQWVDEKLETVFVYRARPRLPPSTAMLQGADAVQGSADAAAAMPQTPLVFSDSPSLSSRAKRNASDRVGSPSKRRPQHRAGCVTLLAPIAATVNHLLHTALGRSDAFLLCMEKRNDLELSYSLIKYADGVTRYTELRCVLTPLVVMLTDFLLVDVIQEVRRLRVLLGLSKKTAASQTTTTAPLVLTVSSLQQQQQPTWRAFRDKGTGGTVMAVVPSKAAFSFPFARFSSRRPRQRSGSVVVADGERDAEVPPAEQPTPAAQVEPRHRSPNESPLSEDAGQRRRGRRAGPLPLMASRSRSSDSDMSSITIASSVCTTRTGSNVTHSNQVGERSNVKRSWRASIQHFRRHSNPSRASTGVTTIATPPQQQRDGSTSGFLSQAVFLQQLVQEVRTRLDQRGTAVMVGSLAVPTTRGEKRLRTRSRRLSFLPERIAGAGPEARGQQLLLGATSTAVCCHRSAMQHSRPDDGFVRATTVDADGNRTVAGVGNSGARAVRDTGVGSRGSGAATTHDGAGNSNTTSLMFIERLEVQRVTLYVTFVRHRPDPLRPLLGAYAWMLPSQLRQREFYLPAWTLTRQVETPASLQARLVRWGMNSLREQWTKVTKLGTLLAALQFWRHQIVPLHGAPRALTLSCVQQQQQQQQEKDSGGRQPLATFTPCVSSGEEENDDDCNAGAQRGGSQVESPVASLQQR</sequence>
<gene>
    <name evidence="5" type="ORF">LPMP_090990</name>
</gene>
<feature type="region of interest" description="Disordered" evidence="3">
    <location>
        <begin position="3602"/>
        <end position="3633"/>
    </location>
</feature>
<keyword evidence="2" id="KW-0813">Transport</keyword>
<feature type="compositionally biased region" description="Low complexity" evidence="3">
    <location>
        <begin position="3412"/>
        <end position="3425"/>
    </location>
</feature>
<feature type="region of interest" description="Disordered" evidence="3">
    <location>
        <begin position="3497"/>
        <end position="3538"/>
    </location>
</feature>
<feature type="domain" description="Chorein N-terminal" evidence="4">
    <location>
        <begin position="2"/>
        <end position="340"/>
    </location>
</feature>
<accession>A0A088RLE9</accession>
<dbReference type="Pfam" id="PF12624">
    <property type="entry name" value="VPS13_N"/>
    <property type="match status" value="1"/>
</dbReference>
<feature type="compositionally biased region" description="Polar residues" evidence="3">
    <location>
        <begin position="2869"/>
        <end position="2878"/>
    </location>
</feature>
<dbReference type="OrthoDB" id="428159at2759"/>
<proteinExistence type="inferred from homology"/>
<feature type="compositionally biased region" description="Low complexity" evidence="3">
    <location>
        <begin position="3102"/>
        <end position="3131"/>
    </location>
</feature>
<dbReference type="Proteomes" id="UP000063063">
    <property type="component" value="Chromosome 9"/>
</dbReference>
<dbReference type="GO" id="GO:0006623">
    <property type="term" value="P:protein targeting to vacuole"/>
    <property type="evidence" value="ECO:0007669"/>
    <property type="project" value="TreeGrafter"/>
</dbReference>
<feature type="compositionally biased region" description="Polar residues" evidence="3">
    <location>
        <begin position="3620"/>
        <end position="3631"/>
    </location>
</feature>
<feature type="compositionally biased region" description="Acidic residues" evidence="3">
    <location>
        <begin position="2766"/>
        <end position="2781"/>
    </location>
</feature>
<feature type="region of interest" description="Disordered" evidence="3">
    <location>
        <begin position="5125"/>
        <end position="5152"/>
    </location>
</feature>
<dbReference type="GO" id="GO:0045053">
    <property type="term" value="P:protein retention in Golgi apparatus"/>
    <property type="evidence" value="ECO:0007669"/>
    <property type="project" value="TreeGrafter"/>
</dbReference>
<dbReference type="VEuPathDB" id="TriTrypDB:LPAL13_090014400"/>
<protein>
    <submittedName>
        <fullName evidence="5">Vacuolar protein sorting-associated protein, putative</fullName>
    </submittedName>
</protein>
<feature type="compositionally biased region" description="Low complexity" evidence="3">
    <location>
        <begin position="2109"/>
        <end position="2125"/>
    </location>
</feature>
<feature type="compositionally biased region" description="Low complexity" evidence="3">
    <location>
        <begin position="2829"/>
        <end position="2840"/>
    </location>
</feature>
<feature type="compositionally biased region" description="Basic and acidic residues" evidence="3">
    <location>
        <begin position="2581"/>
        <end position="2590"/>
    </location>
</feature>
<keyword evidence="6" id="KW-1185">Reference proteome</keyword>
<feature type="compositionally biased region" description="Polar residues" evidence="3">
    <location>
        <begin position="5316"/>
        <end position="5330"/>
    </location>
</feature>
<evidence type="ECO:0000256" key="2">
    <source>
        <dbReference type="ARBA" id="ARBA00022448"/>
    </source>
</evidence>
<feature type="compositionally biased region" description="Low complexity" evidence="3">
    <location>
        <begin position="4933"/>
        <end position="4945"/>
    </location>
</feature>
<comment type="similarity">
    <text evidence="1">Belongs to the VPS13 family.</text>
</comment>
<dbReference type="eggNOG" id="KOG1809">
    <property type="taxonomic scope" value="Eukaryota"/>
</dbReference>
<dbReference type="VEuPathDB" id="TriTrypDB:LPMP_090990"/>
<feature type="region of interest" description="Disordered" evidence="3">
    <location>
        <begin position="4566"/>
        <end position="4586"/>
    </location>
</feature>
<feature type="region of interest" description="Disordered" evidence="3">
    <location>
        <begin position="1726"/>
        <end position="1765"/>
    </location>
</feature>
<feature type="region of interest" description="Disordered" evidence="3">
    <location>
        <begin position="4873"/>
        <end position="4945"/>
    </location>
</feature>
<evidence type="ECO:0000313" key="6">
    <source>
        <dbReference type="Proteomes" id="UP000063063"/>
    </source>
</evidence>
<evidence type="ECO:0000256" key="3">
    <source>
        <dbReference type="SAM" id="MobiDB-lite"/>
    </source>
</evidence>
<feature type="compositionally biased region" description="Basic and acidic residues" evidence="3">
    <location>
        <begin position="3091"/>
        <end position="3101"/>
    </location>
</feature>
<feature type="region of interest" description="Disordered" evidence="3">
    <location>
        <begin position="3091"/>
        <end position="3152"/>
    </location>
</feature>